<feature type="compositionally biased region" description="Low complexity" evidence="5">
    <location>
        <begin position="13"/>
        <end position="29"/>
    </location>
</feature>
<organism evidence="7 8">
    <name type="scientific">Striga hermonthica</name>
    <name type="common">Purple witchweed</name>
    <name type="synonym">Buchnera hermonthica</name>
    <dbReference type="NCBI Taxonomy" id="68872"/>
    <lineage>
        <taxon>Eukaryota</taxon>
        <taxon>Viridiplantae</taxon>
        <taxon>Streptophyta</taxon>
        <taxon>Embryophyta</taxon>
        <taxon>Tracheophyta</taxon>
        <taxon>Spermatophyta</taxon>
        <taxon>Magnoliopsida</taxon>
        <taxon>eudicotyledons</taxon>
        <taxon>Gunneridae</taxon>
        <taxon>Pentapetalae</taxon>
        <taxon>asterids</taxon>
        <taxon>lamiids</taxon>
        <taxon>Lamiales</taxon>
        <taxon>Orobanchaceae</taxon>
        <taxon>Buchnereae</taxon>
        <taxon>Striga</taxon>
    </lineage>
</organism>
<protein>
    <recommendedName>
        <fullName evidence="6">BED-type domain-containing protein</fullName>
    </recommendedName>
</protein>
<dbReference type="SMART" id="SM00614">
    <property type="entry name" value="ZnF_BED"/>
    <property type="match status" value="1"/>
</dbReference>
<proteinExistence type="predicted"/>
<dbReference type="GO" id="GO:1990837">
    <property type="term" value="F:sequence-specific double-stranded DNA binding"/>
    <property type="evidence" value="ECO:0007669"/>
    <property type="project" value="TreeGrafter"/>
</dbReference>
<evidence type="ECO:0000313" key="8">
    <source>
        <dbReference type="Proteomes" id="UP001153555"/>
    </source>
</evidence>
<evidence type="ECO:0000256" key="5">
    <source>
        <dbReference type="SAM" id="MobiDB-lite"/>
    </source>
</evidence>
<evidence type="ECO:0000256" key="4">
    <source>
        <dbReference type="PROSITE-ProRule" id="PRU00027"/>
    </source>
</evidence>
<name>A0A9N7NA61_STRHE</name>
<dbReference type="AlphaFoldDB" id="A0A9N7NA61"/>
<evidence type="ECO:0000256" key="3">
    <source>
        <dbReference type="ARBA" id="ARBA00022833"/>
    </source>
</evidence>
<dbReference type="PROSITE" id="PS50808">
    <property type="entry name" value="ZF_BED"/>
    <property type="match status" value="1"/>
</dbReference>
<feature type="domain" description="BED-type" evidence="6">
    <location>
        <begin position="50"/>
        <end position="104"/>
    </location>
</feature>
<dbReference type="InterPro" id="IPR003656">
    <property type="entry name" value="Znf_BED"/>
</dbReference>
<keyword evidence="8" id="KW-1185">Reference proteome</keyword>
<keyword evidence="1" id="KW-0479">Metal-binding</keyword>
<dbReference type="SUPFAM" id="SSF57667">
    <property type="entry name" value="beta-beta-alpha zinc fingers"/>
    <property type="match status" value="1"/>
</dbReference>
<feature type="non-terminal residue" evidence="7">
    <location>
        <position position="136"/>
    </location>
</feature>
<dbReference type="PANTHER" id="PTHR34396">
    <property type="entry name" value="OS03G0264950 PROTEIN-RELATED"/>
    <property type="match status" value="1"/>
</dbReference>
<sequence>MGSKTSGDAVDSIQPLETETPTEPQTEPIETVAEAQAESIATTPTNATPKLRSIAWDNFKKTEAGDRAKCHHCSTLISCKGKQGTSTSVMLNHLRRCKAKLDEVQDEERPGKRIKQDGLKEFMGPVERIRAAVLFV</sequence>
<evidence type="ECO:0000259" key="6">
    <source>
        <dbReference type="PROSITE" id="PS50808"/>
    </source>
</evidence>
<evidence type="ECO:0000256" key="1">
    <source>
        <dbReference type="ARBA" id="ARBA00022723"/>
    </source>
</evidence>
<dbReference type="Proteomes" id="UP001153555">
    <property type="component" value="Unassembled WGS sequence"/>
</dbReference>
<dbReference type="EMBL" id="CACSLK010024742">
    <property type="protein sequence ID" value="CAA0824358.1"/>
    <property type="molecule type" value="Genomic_DNA"/>
</dbReference>
<dbReference type="GO" id="GO:0006357">
    <property type="term" value="P:regulation of transcription by RNA polymerase II"/>
    <property type="evidence" value="ECO:0007669"/>
    <property type="project" value="TreeGrafter"/>
</dbReference>
<dbReference type="PANTHER" id="PTHR34396:SF25">
    <property type="entry name" value="BOUNDARY ELEMENT ASSOCIATED FACTOR"/>
    <property type="match status" value="1"/>
</dbReference>
<evidence type="ECO:0000256" key="2">
    <source>
        <dbReference type="ARBA" id="ARBA00022771"/>
    </source>
</evidence>
<feature type="region of interest" description="Disordered" evidence="5">
    <location>
        <begin position="1"/>
        <end position="29"/>
    </location>
</feature>
<keyword evidence="3" id="KW-0862">Zinc</keyword>
<accession>A0A9N7NA61</accession>
<dbReference type="InterPro" id="IPR036236">
    <property type="entry name" value="Znf_C2H2_sf"/>
</dbReference>
<dbReference type="GO" id="GO:0008270">
    <property type="term" value="F:zinc ion binding"/>
    <property type="evidence" value="ECO:0007669"/>
    <property type="project" value="UniProtKB-KW"/>
</dbReference>
<gene>
    <name evidence="7" type="ORF">SHERM_21310</name>
</gene>
<keyword evidence="2 4" id="KW-0863">Zinc-finger</keyword>
<evidence type="ECO:0000313" key="7">
    <source>
        <dbReference type="EMBL" id="CAA0824358.1"/>
    </source>
</evidence>
<reference evidence="7" key="1">
    <citation type="submission" date="2019-12" db="EMBL/GenBank/DDBJ databases">
        <authorList>
            <person name="Scholes J."/>
        </authorList>
    </citation>
    <scope>NUCLEOTIDE SEQUENCE</scope>
</reference>
<dbReference type="GO" id="GO:0005634">
    <property type="term" value="C:nucleus"/>
    <property type="evidence" value="ECO:0007669"/>
    <property type="project" value="TreeGrafter"/>
</dbReference>
<dbReference type="OrthoDB" id="926379at2759"/>
<dbReference type="InterPro" id="IPR053031">
    <property type="entry name" value="Cuticle_assoc_protein"/>
</dbReference>
<comment type="caution">
    <text evidence="7">The sequence shown here is derived from an EMBL/GenBank/DDBJ whole genome shotgun (WGS) entry which is preliminary data.</text>
</comment>